<dbReference type="Pfam" id="PF04405">
    <property type="entry name" value="ScdA_N"/>
    <property type="match status" value="1"/>
</dbReference>
<comment type="caution">
    <text evidence="6">The sequence shown here is derived from an EMBL/GenBank/DDBJ whole genome shotgun (WGS) entry which is preliminary data.</text>
</comment>
<keyword evidence="4" id="KW-0408">Iron</keyword>
<dbReference type="AlphaFoldDB" id="A0A0W1B049"/>
<dbReference type="Gene3D" id="1.20.120.520">
    <property type="entry name" value="nmb1532 protein domain like"/>
    <property type="match status" value="1"/>
</dbReference>
<evidence type="ECO:0000259" key="5">
    <source>
        <dbReference type="Pfam" id="PF01814"/>
    </source>
</evidence>
<dbReference type="PANTHER" id="PTHR36438">
    <property type="entry name" value="IRON-SULFUR CLUSTER REPAIR PROTEIN YTFE"/>
    <property type="match status" value="1"/>
</dbReference>
<dbReference type="InterPro" id="IPR038062">
    <property type="entry name" value="ScdA-like_N_sf"/>
</dbReference>
<dbReference type="GO" id="GO:0046872">
    <property type="term" value="F:metal ion binding"/>
    <property type="evidence" value="ECO:0007669"/>
    <property type="project" value="UniProtKB-KW"/>
</dbReference>
<organism evidence="6 7">
    <name type="scientific">Paenibacillus etheri</name>
    <dbReference type="NCBI Taxonomy" id="1306852"/>
    <lineage>
        <taxon>Bacteria</taxon>
        <taxon>Bacillati</taxon>
        <taxon>Bacillota</taxon>
        <taxon>Bacilli</taxon>
        <taxon>Bacillales</taxon>
        <taxon>Paenibacillaceae</taxon>
        <taxon>Paenibacillus</taxon>
    </lineage>
</organism>
<feature type="domain" description="Hemerythrin-like" evidence="5">
    <location>
        <begin position="101"/>
        <end position="247"/>
    </location>
</feature>
<proteinExistence type="predicted"/>
<comment type="subcellular location">
    <subcellularLocation>
        <location evidence="1">Cytoplasm</location>
    </subcellularLocation>
</comment>
<dbReference type="PANTHER" id="PTHR36438:SF1">
    <property type="entry name" value="IRON-SULFUR CLUSTER REPAIR PROTEIN YTFE"/>
    <property type="match status" value="1"/>
</dbReference>
<dbReference type="GO" id="GO:0005737">
    <property type="term" value="C:cytoplasm"/>
    <property type="evidence" value="ECO:0007669"/>
    <property type="project" value="UniProtKB-SubCell"/>
</dbReference>
<dbReference type="OrthoDB" id="9797132at2"/>
<reference evidence="6 7" key="1">
    <citation type="journal article" date="2015" name="Int. Biodeterior. Biodegradation">
        <title>Physiological and genetic screening methods for the isolation of methyl tert-butyl ether-degrading bacteria for bioremediation purposes.</title>
        <authorList>
            <person name="Guisado I.M."/>
            <person name="Purswani J."/>
            <person name="Gonzalez Lopez J."/>
            <person name="Pozo C."/>
        </authorList>
    </citation>
    <scope>NUCLEOTIDE SEQUENCE [LARGE SCALE GENOMIC DNA]</scope>
    <source>
        <strain evidence="6 7">SH7</strain>
    </source>
</reference>
<protein>
    <submittedName>
        <fullName evidence="6">Iron-sulfur cluster repair di-iron protein</fullName>
    </submittedName>
</protein>
<evidence type="ECO:0000256" key="4">
    <source>
        <dbReference type="ARBA" id="ARBA00023004"/>
    </source>
</evidence>
<dbReference type="RefSeq" id="WP_060622531.1">
    <property type="nucleotide sequence ID" value="NZ_LCZJ02000018.1"/>
</dbReference>
<keyword evidence="7" id="KW-1185">Reference proteome</keyword>
<evidence type="ECO:0000256" key="2">
    <source>
        <dbReference type="ARBA" id="ARBA00022490"/>
    </source>
</evidence>
<gene>
    <name evidence="6" type="ORF">UQ64_08950</name>
</gene>
<evidence type="ECO:0000313" key="7">
    <source>
        <dbReference type="Proteomes" id="UP000054709"/>
    </source>
</evidence>
<dbReference type="NCBIfam" id="TIGR03652">
    <property type="entry name" value="FeS_repair_RIC"/>
    <property type="match status" value="1"/>
</dbReference>
<keyword evidence="2" id="KW-0963">Cytoplasm</keyword>
<dbReference type="Proteomes" id="UP000054709">
    <property type="component" value="Unassembled WGS sequence"/>
</dbReference>
<accession>A0A0W1B049</accession>
<evidence type="ECO:0000313" key="6">
    <source>
        <dbReference type="EMBL" id="KTD86967.1"/>
    </source>
</evidence>
<dbReference type="Pfam" id="PF01814">
    <property type="entry name" value="Hemerythrin"/>
    <property type="match status" value="1"/>
</dbReference>
<keyword evidence="3" id="KW-0479">Metal-binding</keyword>
<evidence type="ECO:0000256" key="3">
    <source>
        <dbReference type="ARBA" id="ARBA00022723"/>
    </source>
</evidence>
<dbReference type="InterPro" id="IPR012312">
    <property type="entry name" value="Hemerythrin-like"/>
</dbReference>
<dbReference type="Gene3D" id="1.10.3910.10">
    <property type="entry name" value="SP0561-like"/>
    <property type="match status" value="1"/>
</dbReference>
<sequence length="249" mass="28396">METKQLNDSISDSKQAQSVQAGFTPDALVRDIVLQFPKAADYFKAKRIDFCCGGAKPLAEAAAERGLDQEIIISDLNKLFEEYPVPEEEIAWNTAPSDELIDHIINKHHRYLREELPLISQNVTKVYRVHGGDSPHLVELHSLFNTLKEELLTHTAKEEEDEFPKLLTYDANPSEEGLSSLRESLSELESEHDGAGDILRKMRSITDDFTPPAHACTTYRLTYARLEELESMTFEHVHLENNILFPRYQ</sequence>
<dbReference type="InterPro" id="IPR019903">
    <property type="entry name" value="RIC_family"/>
</dbReference>
<dbReference type="EMBL" id="LCZJ02000018">
    <property type="protein sequence ID" value="KTD86967.1"/>
    <property type="molecule type" value="Genomic_DNA"/>
</dbReference>
<evidence type="ECO:0000256" key="1">
    <source>
        <dbReference type="ARBA" id="ARBA00004496"/>
    </source>
</evidence>
<name>A0A0W1B049_9BACL</name>